<comment type="caution">
    <text evidence="1">The sequence shown here is derived from an EMBL/GenBank/DDBJ whole genome shotgun (WGS) entry which is preliminary data.</text>
</comment>
<dbReference type="Proteomes" id="UP001431209">
    <property type="component" value="Unassembled WGS sequence"/>
</dbReference>
<protein>
    <submittedName>
        <fullName evidence="1">Developmentally-regulated protein</fullName>
    </submittedName>
</protein>
<organism evidence="1 3">
    <name type="scientific">Acrasis kona</name>
    <dbReference type="NCBI Taxonomy" id="1008807"/>
    <lineage>
        <taxon>Eukaryota</taxon>
        <taxon>Discoba</taxon>
        <taxon>Heterolobosea</taxon>
        <taxon>Tetramitia</taxon>
        <taxon>Eutetramitia</taxon>
        <taxon>Acrasidae</taxon>
        <taxon>Acrasis</taxon>
    </lineage>
</organism>
<keyword evidence="3" id="KW-1185">Reference proteome</keyword>
<evidence type="ECO:0000313" key="1">
    <source>
        <dbReference type="EMBL" id="KAL0481993.1"/>
    </source>
</evidence>
<gene>
    <name evidence="2" type="ORF">AKO1_006498</name>
    <name evidence="1" type="ORF">AKO1_015063</name>
</gene>
<dbReference type="AlphaFoldDB" id="A0AAW2YYA1"/>
<accession>A0AAW2YYA1</accession>
<dbReference type="EMBL" id="JAOPGA020000805">
    <property type="protein sequence ID" value="KAL0481993.1"/>
    <property type="molecule type" value="Genomic_DNA"/>
</dbReference>
<evidence type="ECO:0000313" key="3">
    <source>
        <dbReference type="Proteomes" id="UP001431209"/>
    </source>
</evidence>
<dbReference type="EMBL" id="JAOPGA020001665">
    <property type="protein sequence ID" value="KAL0490327.1"/>
    <property type="molecule type" value="Genomic_DNA"/>
</dbReference>
<evidence type="ECO:0000313" key="2">
    <source>
        <dbReference type="EMBL" id="KAL0490327.1"/>
    </source>
</evidence>
<sequence length="283" mass="32144">MNVSSLKVLINNEIYHIQSGEHSTFTYPESNEADNTTPLSTSKIWWSSTFTGGVLLPNQLFQKMRQVSPSCSKIGNEFFGVKGHCETIYITVTEVDGTKLNIPSLIHGYESSENEVFVGTFFTKHTMYIKSPYLSGDLSVLYCGSSHLVHPGQLKVLNDPNYCFELEIEAQTINSDSLMRRFAIIYQSIQKIELISDSIIDDARELVVMNHFVPLTREERCEVMLQSVRTLARLVNPKTIFDAHYVMKNIIDMSIMTDGQQAQYNNLRGVIEGCDNLLKNKMY</sequence>
<proteinExistence type="predicted"/>
<reference evidence="1 3" key="1">
    <citation type="submission" date="2024-03" db="EMBL/GenBank/DDBJ databases">
        <title>The Acrasis kona genome and developmental transcriptomes reveal deep origins of eukaryotic multicellular pathways.</title>
        <authorList>
            <person name="Sheikh S."/>
            <person name="Fu C.-J."/>
            <person name="Brown M.W."/>
            <person name="Baldauf S.L."/>
        </authorList>
    </citation>
    <scope>NUCLEOTIDE SEQUENCE [LARGE SCALE GENOMIC DNA]</scope>
    <source>
        <strain evidence="1 3">ATCC MYA-3509</strain>
    </source>
</reference>
<name>A0AAW2YYA1_9EUKA</name>